<evidence type="ECO:0000313" key="3">
    <source>
        <dbReference type="EMBL" id="GAB11514.1"/>
    </source>
</evidence>
<evidence type="ECO:0000259" key="2">
    <source>
        <dbReference type="Pfam" id="PF08327"/>
    </source>
</evidence>
<comment type="caution">
    <text evidence="3">The sequence shown here is derived from an EMBL/GenBank/DDBJ whole genome shotgun (WGS) entry which is preliminary data.</text>
</comment>
<evidence type="ECO:0000313" key="4">
    <source>
        <dbReference type="Proteomes" id="UP000035088"/>
    </source>
</evidence>
<evidence type="ECO:0000256" key="1">
    <source>
        <dbReference type="ARBA" id="ARBA00006817"/>
    </source>
</evidence>
<dbReference type="RefSeq" id="WP_007323589.1">
    <property type="nucleotide sequence ID" value="NZ_BAEE01000076.1"/>
</dbReference>
<dbReference type="InterPro" id="IPR013538">
    <property type="entry name" value="ASHA1/2-like_C"/>
</dbReference>
<name>G7H6N9_9ACTN</name>
<gene>
    <name evidence="3" type="ORF">GOARA_076_00240</name>
</gene>
<dbReference type="AlphaFoldDB" id="G7H6N9"/>
<proteinExistence type="inferred from homology"/>
<sequence length="233" mass="26522">MTTQAQKIDADIAAPMDMLLVNSTRSFASRIVPNGRWARLARSLAAKPGVVADRTALGLRRLRRGTVVTADPHDPSNASRVLVALRVRADRERAFAVFTEQIGQWWRPNQLFQFRPGHTGTMAFELGPRRRLVERYADGTEFTVGLIREWDPPRKLAVGWRQAGFRDDQDTELHVTFEPVDDRPDETRVVVEHFGWDRIPPESAARHGFPLPVFQLRFAQWWREQLASAFGGA</sequence>
<dbReference type="Gene3D" id="3.30.530.20">
    <property type="match status" value="1"/>
</dbReference>
<keyword evidence="4" id="KW-1185">Reference proteome</keyword>
<dbReference type="STRING" id="1073574.GOARA_076_00240"/>
<dbReference type="SUPFAM" id="SSF55961">
    <property type="entry name" value="Bet v1-like"/>
    <property type="match status" value="1"/>
</dbReference>
<protein>
    <recommendedName>
        <fullName evidence="2">Activator of Hsp90 ATPase homologue 1/2-like C-terminal domain-containing protein</fullName>
    </recommendedName>
</protein>
<dbReference type="InterPro" id="IPR023393">
    <property type="entry name" value="START-like_dom_sf"/>
</dbReference>
<dbReference type="EMBL" id="BAEE01000076">
    <property type="protein sequence ID" value="GAB11514.1"/>
    <property type="molecule type" value="Genomic_DNA"/>
</dbReference>
<dbReference type="Pfam" id="PF08327">
    <property type="entry name" value="AHSA1"/>
    <property type="match status" value="1"/>
</dbReference>
<accession>G7H6N9</accession>
<feature type="domain" description="Activator of Hsp90 ATPase homologue 1/2-like C-terminal" evidence="2">
    <location>
        <begin position="89"/>
        <end position="228"/>
    </location>
</feature>
<dbReference type="Proteomes" id="UP000035088">
    <property type="component" value="Unassembled WGS sequence"/>
</dbReference>
<organism evidence="3 4">
    <name type="scientific">Gordonia araii NBRC 100433</name>
    <dbReference type="NCBI Taxonomy" id="1073574"/>
    <lineage>
        <taxon>Bacteria</taxon>
        <taxon>Bacillati</taxon>
        <taxon>Actinomycetota</taxon>
        <taxon>Actinomycetes</taxon>
        <taxon>Mycobacteriales</taxon>
        <taxon>Gordoniaceae</taxon>
        <taxon>Gordonia</taxon>
    </lineage>
</organism>
<reference evidence="3 4" key="1">
    <citation type="submission" date="2011-11" db="EMBL/GenBank/DDBJ databases">
        <title>Whole genome shotgun sequence of Gordonia araii NBRC 100433.</title>
        <authorList>
            <person name="Yoshida Y."/>
            <person name="Hosoyama A."/>
            <person name="Tsuchikane K."/>
            <person name="Katsumata H."/>
            <person name="Yamazaki S."/>
            <person name="Fujita N."/>
        </authorList>
    </citation>
    <scope>NUCLEOTIDE SEQUENCE [LARGE SCALE GENOMIC DNA]</scope>
    <source>
        <strain evidence="3 4">NBRC 100433</strain>
    </source>
</reference>
<comment type="similarity">
    <text evidence="1">Belongs to the AHA1 family.</text>
</comment>